<keyword evidence="1" id="KW-0812">Transmembrane</keyword>
<feature type="transmembrane region" description="Helical" evidence="1">
    <location>
        <begin position="65"/>
        <end position="84"/>
    </location>
</feature>
<evidence type="ECO:0000256" key="1">
    <source>
        <dbReference type="SAM" id="Phobius"/>
    </source>
</evidence>
<keyword evidence="1" id="KW-1133">Transmembrane helix</keyword>
<accession>A0ABV5FB20</accession>
<keyword evidence="3" id="KW-1185">Reference proteome</keyword>
<dbReference type="Proteomes" id="UP001589585">
    <property type="component" value="Unassembled WGS sequence"/>
</dbReference>
<evidence type="ECO:0000313" key="2">
    <source>
        <dbReference type="EMBL" id="MFB9056640.1"/>
    </source>
</evidence>
<organism evidence="2 3">
    <name type="scientific">Mariniflexile ostreae</name>
    <dbReference type="NCBI Taxonomy" id="1520892"/>
    <lineage>
        <taxon>Bacteria</taxon>
        <taxon>Pseudomonadati</taxon>
        <taxon>Bacteroidota</taxon>
        <taxon>Flavobacteriia</taxon>
        <taxon>Flavobacteriales</taxon>
        <taxon>Flavobacteriaceae</taxon>
        <taxon>Mariniflexile</taxon>
    </lineage>
</organism>
<dbReference type="EMBL" id="JBHMFC010000024">
    <property type="protein sequence ID" value="MFB9056640.1"/>
    <property type="molecule type" value="Genomic_DNA"/>
</dbReference>
<dbReference type="RefSeq" id="WP_379860833.1">
    <property type="nucleotide sequence ID" value="NZ_JBHMFC010000024.1"/>
</dbReference>
<sequence length="94" mass="10842">MSKSRELKWHEDFFLGIISAGICVTVLFNGFSYLTSLFISEVLEHGKPTKQQALLALFSKVESGWWKYLIVIVFFFIAFSQINAGMKKFKLKNK</sequence>
<name>A0ABV5FB20_9FLAO</name>
<feature type="transmembrane region" description="Helical" evidence="1">
    <location>
        <begin position="12"/>
        <end position="34"/>
    </location>
</feature>
<reference evidence="2 3" key="1">
    <citation type="submission" date="2024-09" db="EMBL/GenBank/DDBJ databases">
        <authorList>
            <person name="Sun Q."/>
            <person name="Mori K."/>
        </authorList>
    </citation>
    <scope>NUCLEOTIDE SEQUENCE [LARGE SCALE GENOMIC DNA]</scope>
    <source>
        <strain evidence="2 3">CECT 8622</strain>
    </source>
</reference>
<evidence type="ECO:0000313" key="3">
    <source>
        <dbReference type="Proteomes" id="UP001589585"/>
    </source>
</evidence>
<keyword evidence="1" id="KW-0472">Membrane</keyword>
<gene>
    <name evidence="2" type="ORF">ACFFU9_07755</name>
</gene>
<comment type="caution">
    <text evidence="2">The sequence shown here is derived from an EMBL/GenBank/DDBJ whole genome shotgun (WGS) entry which is preliminary data.</text>
</comment>
<proteinExistence type="predicted"/>
<protein>
    <submittedName>
        <fullName evidence="2">Uncharacterized protein</fullName>
    </submittedName>
</protein>